<dbReference type="RefSeq" id="WP_419152877.1">
    <property type="nucleotide sequence ID" value="NZ_JAUSTR010000034.1"/>
</dbReference>
<protein>
    <submittedName>
        <fullName evidence="1">Uncharacterized protein</fullName>
    </submittedName>
</protein>
<dbReference type="Proteomes" id="UP001225646">
    <property type="component" value="Unassembled WGS sequence"/>
</dbReference>
<gene>
    <name evidence="1" type="ORF">J2S06_003111</name>
</gene>
<organism evidence="1 2">
    <name type="scientific">Aeribacillus alveayuensis</name>
    <dbReference type="NCBI Taxonomy" id="279215"/>
    <lineage>
        <taxon>Bacteria</taxon>
        <taxon>Bacillati</taxon>
        <taxon>Bacillota</taxon>
        <taxon>Bacilli</taxon>
        <taxon>Bacillales</taxon>
        <taxon>Bacillaceae</taxon>
        <taxon>Aeribacillus</taxon>
    </lineage>
</organism>
<name>A0ABT9VSZ8_9BACI</name>
<comment type="caution">
    <text evidence="1">The sequence shown here is derived from an EMBL/GenBank/DDBJ whole genome shotgun (WGS) entry which is preliminary data.</text>
</comment>
<dbReference type="EMBL" id="JAUSTR010000034">
    <property type="protein sequence ID" value="MDQ0163967.1"/>
    <property type="molecule type" value="Genomic_DNA"/>
</dbReference>
<proteinExistence type="predicted"/>
<sequence>MSIYKNIFHYYRGQTRNGSEEIKQLQIENNTTKAFINVLQHSSPMLTMRFLDWLGLYTKETDKFEYMYQVSNELHRKTPQAVVVGIADTKEVKHTSQNKKYNIPDGAILSNSVSILIETKIGLNSYLNIDQLEGHKKRFAIGQEVQENIIITWDEVRAFFKKQLAFFEQLNDVLTCFLLKQFEEFCVINCIGGTKTKEYFFLHFEKVKAQELARQIDNYIWNEAGYPDIQDAETKDGIGYKRVGKPKFATLTIQRQRCFILHIGRKEQRLGLKIQKEIDATLGRKFDRKEYEIHKYPHEAYIRLEWVDNFEQIRPYIDLAYHLR</sequence>
<keyword evidence="2" id="KW-1185">Reference proteome</keyword>
<reference evidence="1 2" key="1">
    <citation type="submission" date="2023-07" db="EMBL/GenBank/DDBJ databases">
        <title>Genomic Encyclopedia of Type Strains, Phase IV (KMG-IV): sequencing the most valuable type-strain genomes for metagenomic binning, comparative biology and taxonomic classification.</title>
        <authorList>
            <person name="Goeker M."/>
        </authorList>
    </citation>
    <scope>NUCLEOTIDE SEQUENCE [LARGE SCALE GENOMIC DNA]</scope>
    <source>
        <strain evidence="1 2">DSM 19092</strain>
    </source>
</reference>
<accession>A0ABT9VSZ8</accession>
<evidence type="ECO:0000313" key="2">
    <source>
        <dbReference type="Proteomes" id="UP001225646"/>
    </source>
</evidence>
<evidence type="ECO:0000313" key="1">
    <source>
        <dbReference type="EMBL" id="MDQ0163967.1"/>
    </source>
</evidence>